<accession>A0A6A5XP72</accession>
<protein>
    <recommendedName>
        <fullName evidence="4">2,5-diamino-6-ribosylamino-4(3H)-pyrimidinone 5'-phosphate reductase</fullName>
        <ecNumber evidence="3">1.1.1.302</ecNumber>
    </recommendedName>
    <alternativeName>
        <fullName evidence="7">2,5-diamino-6-(5-phospho-D-ribosylamino)pyrimidin-4(3H)-one reductase</fullName>
    </alternativeName>
    <alternativeName>
        <fullName evidence="6">2,5-diamino-6-ribitylamino-4(3H)-pyrimidinone 5'-phosphate synthase</fullName>
    </alternativeName>
</protein>
<keyword evidence="12" id="KW-1185">Reference proteome</keyword>
<reference evidence="11" key="1">
    <citation type="journal article" date="2020" name="Stud. Mycol.">
        <title>101 Dothideomycetes genomes: a test case for predicting lifestyles and emergence of pathogens.</title>
        <authorList>
            <person name="Haridas S."/>
            <person name="Albert R."/>
            <person name="Binder M."/>
            <person name="Bloem J."/>
            <person name="Labutti K."/>
            <person name="Salamov A."/>
            <person name="Andreopoulos B."/>
            <person name="Baker S."/>
            <person name="Barry K."/>
            <person name="Bills G."/>
            <person name="Bluhm B."/>
            <person name="Cannon C."/>
            <person name="Castanera R."/>
            <person name="Culley D."/>
            <person name="Daum C."/>
            <person name="Ezra D."/>
            <person name="Gonzalez J."/>
            <person name="Henrissat B."/>
            <person name="Kuo A."/>
            <person name="Liang C."/>
            <person name="Lipzen A."/>
            <person name="Lutzoni F."/>
            <person name="Magnuson J."/>
            <person name="Mondo S."/>
            <person name="Nolan M."/>
            <person name="Ohm R."/>
            <person name="Pangilinan J."/>
            <person name="Park H.-J."/>
            <person name="Ramirez L."/>
            <person name="Alfaro M."/>
            <person name="Sun H."/>
            <person name="Tritt A."/>
            <person name="Yoshinaga Y."/>
            <person name="Zwiers L.-H."/>
            <person name="Turgeon B."/>
            <person name="Goodwin S."/>
            <person name="Spatafora J."/>
            <person name="Crous P."/>
            <person name="Grigoriev I."/>
        </authorList>
    </citation>
    <scope>NUCLEOTIDE SEQUENCE</scope>
    <source>
        <strain evidence="11">CBS 175.79</strain>
    </source>
</reference>
<dbReference type="EMBL" id="ML978070">
    <property type="protein sequence ID" value="KAF2014561.1"/>
    <property type="molecule type" value="Genomic_DNA"/>
</dbReference>
<evidence type="ECO:0000313" key="11">
    <source>
        <dbReference type="EMBL" id="KAF2014561.1"/>
    </source>
</evidence>
<evidence type="ECO:0000256" key="1">
    <source>
        <dbReference type="ARBA" id="ARBA00003555"/>
    </source>
</evidence>
<dbReference type="Pfam" id="PF01872">
    <property type="entry name" value="RibD_C"/>
    <property type="match status" value="1"/>
</dbReference>
<dbReference type="InterPro" id="IPR002734">
    <property type="entry name" value="RibDG_C"/>
</dbReference>
<dbReference type="InterPro" id="IPR024072">
    <property type="entry name" value="DHFR-like_dom_sf"/>
</dbReference>
<dbReference type="Proteomes" id="UP000799778">
    <property type="component" value="Unassembled WGS sequence"/>
</dbReference>
<name>A0A6A5XP72_9PLEO</name>
<evidence type="ECO:0000313" key="12">
    <source>
        <dbReference type="Proteomes" id="UP000799778"/>
    </source>
</evidence>
<dbReference type="SUPFAM" id="SSF53597">
    <property type="entry name" value="Dihydrofolate reductase-like"/>
    <property type="match status" value="1"/>
</dbReference>
<dbReference type="Gene3D" id="3.40.430.10">
    <property type="entry name" value="Dihydrofolate Reductase, subunit A"/>
    <property type="match status" value="1"/>
</dbReference>
<evidence type="ECO:0000256" key="6">
    <source>
        <dbReference type="ARBA" id="ARBA00030073"/>
    </source>
</evidence>
<dbReference type="RefSeq" id="XP_033382900.1">
    <property type="nucleotide sequence ID" value="XM_033528262.1"/>
</dbReference>
<evidence type="ECO:0000256" key="9">
    <source>
        <dbReference type="ARBA" id="ARBA00049020"/>
    </source>
</evidence>
<gene>
    <name evidence="11" type="ORF">BU24DRAFT_423477</name>
</gene>
<comment type="similarity">
    <text evidence="2">Belongs to the HTP reductase family.</text>
</comment>
<evidence type="ECO:0000256" key="2">
    <source>
        <dbReference type="ARBA" id="ARBA00009723"/>
    </source>
</evidence>
<evidence type="ECO:0000256" key="4">
    <source>
        <dbReference type="ARBA" id="ARBA00015035"/>
    </source>
</evidence>
<evidence type="ECO:0000256" key="5">
    <source>
        <dbReference type="ARBA" id="ARBA00022619"/>
    </source>
</evidence>
<dbReference type="GO" id="GO:0008703">
    <property type="term" value="F:5-amino-6-(5-phosphoribosylamino)uracil reductase activity"/>
    <property type="evidence" value="ECO:0007669"/>
    <property type="project" value="InterPro"/>
</dbReference>
<evidence type="ECO:0000256" key="8">
    <source>
        <dbReference type="ARBA" id="ARBA00047550"/>
    </source>
</evidence>
<dbReference type="GO" id="GO:0009231">
    <property type="term" value="P:riboflavin biosynthetic process"/>
    <property type="evidence" value="ECO:0007669"/>
    <property type="project" value="UniProtKB-KW"/>
</dbReference>
<evidence type="ECO:0000256" key="3">
    <source>
        <dbReference type="ARBA" id="ARBA00012851"/>
    </source>
</evidence>
<dbReference type="GeneID" id="54285659"/>
<evidence type="ECO:0000256" key="7">
    <source>
        <dbReference type="ARBA" id="ARBA00031630"/>
    </source>
</evidence>
<dbReference type="PANTHER" id="PTHR38011">
    <property type="entry name" value="DIHYDROFOLATE REDUCTASE FAMILY PROTEIN (AFU_ORTHOLOGUE AFUA_8G06820)"/>
    <property type="match status" value="1"/>
</dbReference>
<dbReference type="EC" id="1.1.1.302" evidence="3"/>
<dbReference type="InterPro" id="IPR050765">
    <property type="entry name" value="Riboflavin_Biosynth_HTPR"/>
</dbReference>
<comment type="catalytic activity">
    <reaction evidence="8">
        <text>2,5-diamino-6-(1-D-ribitylamino)pyrimidin-4(3H)-one 5'-phosphate + NAD(+) = 2,5-diamino-6-(1-D-ribosylamino)pyrimidin-4(3H)-one 5'-phosphate + NADH + H(+)</text>
        <dbReference type="Rhea" id="RHEA:27274"/>
        <dbReference type="ChEBI" id="CHEBI:15378"/>
        <dbReference type="ChEBI" id="CHEBI:57540"/>
        <dbReference type="ChEBI" id="CHEBI:57945"/>
        <dbReference type="ChEBI" id="CHEBI:58890"/>
        <dbReference type="ChEBI" id="CHEBI:59545"/>
        <dbReference type="EC" id="1.1.1.302"/>
    </reaction>
</comment>
<keyword evidence="5" id="KW-0686">Riboflavin biosynthesis</keyword>
<comment type="catalytic activity">
    <reaction evidence="9">
        <text>2,5-diamino-6-(1-D-ribitylamino)pyrimidin-4(3H)-one 5'-phosphate + NADP(+) = 2,5-diamino-6-(1-D-ribosylamino)pyrimidin-4(3H)-one 5'-phosphate + NADPH + H(+)</text>
        <dbReference type="Rhea" id="RHEA:27278"/>
        <dbReference type="ChEBI" id="CHEBI:15378"/>
        <dbReference type="ChEBI" id="CHEBI:57783"/>
        <dbReference type="ChEBI" id="CHEBI:58349"/>
        <dbReference type="ChEBI" id="CHEBI:58890"/>
        <dbReference type="ChEBI" id="CHEBI:59545"/>
        <dbReference type="EC" id="1.1.1.302"/>
    </reaction>
</comment>
<evidence type="ECO:0000259" key="10">
    <source>
        <dbReference type="Pfam" id="PF01872"/>
    </source>
</evidence>
<dbReference type="PANTHER" id="PTHR38011:SF11">
    <property type="entry name" value="2,5-DIAMINO-6-RIBOSYLAMINO-4(3H)-PYRIMIDINONE 5'-PHOSPHATE REDUCTASE"/>
    <property type="match status" value="1"/>
</dbReference>
<comment type="function">
    <text evidence="1">Catalyzes an early step in riboflavin biosynthesis, the NADPH-dependent reduction of the ribose side chain of 2,5-diamino-6-ribosylamino-4(3H)-pyrimidinone 5'-phosphate, yielding 2,5-diamino-6-ribitylamino-4(3H)-pyrimidinone 5'-phosphate.</text>
</comment>
<dbReference type="OrthoDB" id="3192019at2759"/>
<organism evidence="11 12">
    <name type="scientific">Aaosphaeria arxii CBS 175.79</name>
    <dbReference type="NCBI Taxonomy" id="1450172"/>
    <lineage>
        <taxon>Eukaryota</taxon>
        <taxon>Fungi</taxon>
        <taxon>Dikarya</taxon>
        <taxon>Ascomycota</taxon>
        <taxon>Pezizomycotina</taxon>
        <taxon>Dothideomycetes</taxon>
        <taxon>Pleosporomycetidae</taxon>
        <taxon>Pleosporales</taxon>
        <taxon>Pleosporales incertae sedis</taxon>
        <taxon>Aaosphaeria</taxon>
    </lineage>
</organism>
<dbReference type="AlphaFoldDB" id="A0A6A5XP72"/>
<sequence>MRRLRYNVAVSLDGFIASPDGTTDWIVEDTSIDFAALYASFSTFVMGRKTYETMQAYGEQNPLRAMTRDALIVVSKSMKAEEHPEVTIVAERVEEFVEQLKGAAGSGGGVARDIWLFGGGQLATCLLNAGLVDTVETAIMPVLIGEGVKMVGGSAAGDKKTTMKLSLESTRRLSGSGILMCTYLVASLPAAPGSCGSDLHR</sequence>
<feature type="domain" description="Bacterial bifunctional deaminase-reductase C-terminal" evidence="10">
    <location>
        <begin position="4"/>
        <end position="173"/>
    </location>
</feature>
<proteinExistence type="inferred from homology"/>